<evidence type="ECO:0000313" key="1">
    <source>
        <dbReference type="EMBL" id="KAJ8023633.1"/>
    </source>
</evidence>
<name>A0A9Q0YJE4_HOLLE</name>
<keyword evidence="2" id="KW-1185">Reference proteome</keyword>
<sequence length="198" mass="21889">MKLNLGELIEKRDALRLCEHFELSEGVTSVMQSSGNPGLAVLESLEELQYFTASKISPVLKVVNDPALEEAVSVLKGCKKRSTLPELAVSLQISVGSKPPSSLTHDGPDFVQDLPTNRNHVFHKELELQTFFQEEFSVLFVSLLPGTIVLKTPKLEDLLKLQGQVYSRELARKLSPILLTNFNKDNLMTGDTGQLQAS</sequence>
<protein>
    <submittedName>
        <fullName evidence="1">Uncharacterized protein</fullName>
    </submittedName>
</protein>
<comment type="caution">
    <text evidence="1">The sequence shown here is derived from an EMBL/GenBank/DDBJ whole genome shotgun (WGS) entry which is preliminary data.</text>
</comment>
<reference evidence="1" key="1">
    <citation type="submission" date="2021-10" db="EMBL/GenBank/DDBJ databases">
        <title>Tropical sea cucumber genome reveals ecological adaptation and Cuvierian tubules defense mechanism.</title>
        <authorList>
            <person name="Chen T."/>
        </authorList>
    </citation>
    <scope>NUCLEOTIDE SEQUENCE</scope>
    <source>
        <strain evidence="1">Nanhai2018</strain>
        <tissue evidence="1">Muscle</tissue>
    </source>
</reference>
<dbReference type="AlphaFoldDB" id="A0A9Q0YJE4"/>
<accession>A0A9Q0YJE4</accession>
<evidence type="ECO:0000313" key="2">
    <source>
        <dbReference type="Proteomes" id="UP001152320"/>
    </source>
</evidence>
<dbReference type="Proteomes" id="UP001152320">
    <property type="component" value="Chromosome 19"/>
</dbReference>
<organism evidence="1 2">
    <name type="scientific">Holothuria leucospilota</name>
    <name type="common">Black long sea cucumber</name>
    <name type="synonym">Mertensiothuria leucospilota</name>
    <dbReference type="NCBI Taxonomy" id="206669"/>
    <lineage>
        <taxon>Eukaryota</taxon>
        <taxon>Metazoa</taxon>
        <taxon>Echinodermata</taxon>
        <taxon>Eleutherozoa</taxon>
        <taxon>Echinozoa</taxon>
        <taxon>Holothuroidea</taxon>
        <taxon>Aspidochirotacea</taxon>
        <taxon>Aspidochirotida</taxon>
        <taxon>Holothuriidae</taxon>
        <taxon>Holothuria</taxon>
    </lineage>
</organism>
<proteinExistence type="predicted"/>
<dbReference type="EMBL" id="JAIZAY010000019">
    <property type="protein sequence ID" value="KAJ8023633.1"/>
    <property type="molecule type" value="Genomic_DNA"/>
</dbReference>
<gene>
    <name evidence="1" type="ORF">HOLleu_36128</name>
</gene>